<evidence type="ECO:0000313" key="1">
    <source>
        <dbReference type="EMBL" id="RSM73459.1"/>
    </source>
</evidence>
<accession>A0A428YUZ7</accession>
<dbReference type="Proteomes" id="UP000287547">
    <property type="component" value="Unassembled WGS sequence"/>
</dbReference>
<reference evidence="1 2" key="1">
    <citation type="submission" date="2018-05" db="EMBL/GenBank/DDBJ databases">
        <title>Evolution of GPA BGCs.</title>
        <authorList>
            <person name="Waglechner N."/>
            <person name="Wright G.D."/>
        </authorList>
    </citation>
    <scope>NUCLEOTIDE SEQUENCE [LARGE SCALE GENOMIC DNA]</scope>
    <source>
        <strain evidence="1 2">A82846</strain>
    </source>
</reference>
<evidence type="ECO:0000313" key="2">
    <source>
        <dbReference type="Proteomes" id="UP000287547"/>
    </source>
</evidence>
<proteinExistence type="predicted"/>
<dbReference type="OrthoDB" id="3267958at2"/>
<evidence type="ECO:0008006" key="3">
    <source>
        <dbReference type="Google" id="ProtNLM"/>
    </source>
</evidence>
<dbReference type="RefSeq" id="WP_051793369.1">
    <property type="nucleotide sequence ID" value="NZ_QHKI01000056.1"/>
</dbReference>
<protein>
    <recommendedName>
        <fullName evidence="3">Capsid maturation protease</fullName>
    </recommendedName>
</protein>
<dbReference type="AlphaFoldDB" id="A0A428YUZ7"/>
<dbReference type="InterPro" id="IPR057369">
    <property type="entry name" value="VG15"/>
</dbReference>
<organism evidence="1 2">
    <name type="scientific">Kibdelosporangium aridum</name>
    <dbReference type="NCBI Taxonomy" id="2030"/>
    <lineage>
        <taxon>Bacteria</taxon>
        <taxon>Bacillati</taxon>
        <taxon>Actinomycetota</taxon>
        <taxon>Actinomycetes</taxon>
        <taxon>Pseudonocardiales</taxon>
        <taxon>Pseudonocardiaceae</taxon>
        <taxon>Kibdelosporangium</taxon>
    </lineage>
</organism>
<comment type="caution">
    <text evidence="1">The sequence shown here is derived from an EMBL/GenBank/DDBJ whole genome shotgun (WGS) entry which is preliminary data.</text>
</comment>
<name>A0A428YUZ7_KIBAR</name>
<dbReference type="Pfam" id="PF25310">
    <property type="entry name" value="VG15"/>
    <property type="match status" value="1"/>
</dbReference>
<gene>
    <name evidence="1" type="ORF">DMH04_41340</name>
</gene>
<sequence length="356" mass="37823">MQTGLEALVNQHYHSSARLARLTAERTTDLWRSVDSSDIRGSYSAILPSVLAAVTAGQLLAAIHATDYVTAAMSAQGVGSVDVSLVDAAMLAGVASDGRSLATALLAPQVAVLQGLAAGFEPSLALARGAVALVRLVATQVADAGRVGDGLAVVADPRCRGYYRRLTPPACSRCVVLAGKFFADNAGFDRHPQCDCRHVPVSKADRSMAFDGKAYFESLPAREQDRVFGADGAQAIRDGANLGQVVNARRGVATASIGGRQVLTTTEGVSKRGWYGYVQRALGGEFEKTPSSRYQRTRKPRLMPEQIYALGREFGWDRAELLRQLGRNGYLTDGQSEGPHPLARIAADVLRVPTAA</sequence>
<dbReference type="EMBL" id="QHKI01000056">
    <property type="protein sequence ID" value="RSM73459.1"/>
    <property type="molecule type" value="Genomic_DNA"/>
</dbReference>